<keyword evidence="2" id="KW-1185">Reference proteome</keyword>
<sequence>RMVWTFNVMKDLINFHNKYYKEFKNILNTEHAIIWDGIAIKINNHHSAQVTGRQYQVIGHAGSQLCEL</sequence>
<evidence type="ECO:0000313" key="2">
    <source>
        <dbReference type="Proteomes" id="UP001153678"/>
    </source>
</evidence>
<dbReference type="AlphaFoldDB" id="A0A9W4T3K7"/>
<dbReference type="EMBL" id="CAMKVN010007325">
    <property type="protein sequence ID" value="CAI2191343.1"/>
    <property type="molecule type" value="Genomic_DNA"/>
</dbReference>
<reference evidence="1" key="1">
    <citation type="submission" date="2022-08" db="EMBL/GenBank/DDBJ databases">
        <authorList>
            <person name="Kallberg Y."/>
            <person name="Tangrot J."/>
            <person name="Rosling A."/>
        </authorList>
    </citation>
    <scope>NUCLEOTIDE SEQUENCE</scope>
    <source>
        <strain evidence="1">Wild A</strain>
    </source>
</reference>
<protein>
    <submittedName>
        <fullName evidence="1">4213_t:CDS:1</fullName>
    </submittedName>
</protein>
<accession>A0A9W4T3K7</accession>
<gene>
    <name evidence="1" type="ORF">FWILDA_LOCUS15026</name>
</gene>
<comment type="caution">
    <text evidence="1">The sequence shown here is derived from an EMBL/GenBank/DDBJ whole genome shotgun (WGS) entry which is preliminary data.</text>
</comment>
<evidence type="ECO:0000313" key="1">
    <source>
        <dbReference type="EMBL" id="CAI2191343.1"/>
    </source>
</evidence>
<proteinExistence type="predicted"/>
<organism evidence="1 2">
    <name type="scientific">Funneliformis geosporum</name>
    <dbReference type="NCBI Taxonomy" id="1117311"/>
    <lineage>
        <taxon>Eukaryota</taxon>
        <taxon>Fungi</taxon>
        <taxon>Fungi incertae sedis</taxon>
        <taxon>Mucoromycota</taxon>
        <taxon>Glomeromycotina</taxon>
        <taxon>Glomeromycetes</taxon>
        <taxon>Glomerales</taxon>
        <taxon>Glomeraceae</taxon>
        <taxon>Funneliformis</taxon>
    </lineage>
</organism>
<name>A0A9W4T3K7_9GLOM</name>
<dbReference type="Proteomes" id="UP001153678">
    <property type="component" value="Unassembled WGS sequence"/>
</dbReference>
<feature type="non-terminal residue" evidence="1">
    <location>
        <position position="1"/>
    </location>
</feature>